<dbReference type="Proteomes" id="UP000294692">
    <property type="component" value="Unassembled WGS sequence"/>
</dbReference>
<dbReference type="AlphaFoldDB" id="A0A4R3USC1"/>
<dbReference type="RefSeq" id="WP_377748169.1">
    <property type="nucleotide sequence ID" value="NZ_JBHRVM010000001.1"/>
</dbReference>
<comment type="caution">
    <text evidence="2">The sequence shown here is derived from an EMBL/GenBank/DDBJ whole genome shotgun (WGS) entry which is preliminary data.</text>
</comment>
<organism evidence="2 3">
    <name type="scientific">Paracandidimonas soli</name>
    <dbReference type="NCBI Taxonomy" id="1917182"/>
    <lineage>
        <taxon>Bacteria</taxon>
        <taxon>Pseudomonadati</taxon>
        <taxon>Pseudomonadota</taxon>
        <taxon>Betaproteobacteria</taxon>
        <taxon>Burkholderiales</taxon>
        <taxon>Alcaligenaceae</taxon>
        <taxon>Paracandidimonas</taxon>
    </lineage>
</organism>
<name>A0A4R3USC1_9BURK</name>
<reference evidence="2 3" key="1">
    <citation type="submission" date="2019-03" db="EMBL/GenBank/DDBJ databases">
        <title>Genomic Encyclopedia of Type Strains, Phase IV (KMG-IV): sequencing the most valuable type-strain genomes for metagenomic binning, comparative biology and taxonomic classification.</title>
        <authorList>
            <person name="Goeker M."/>
        </authorList>
    </citation>
    <scope>NUCLEOTIDE SEQUENCE [LARGE SCALE GENOMIC DNA]</scope>
    <source>
        <strain evidence="2 3">DSM 100048</strain>
    </source>
</reference>
<evidence type="ECO:0000313" key="2">
    <source>
        <dbReference type="EMBL" id="TCU93650.1"/>
    </source>
</evidence>
<gene>
    <name evidence="2" type="ORF">EV686_1112</name>
</gene>
<keyword evidence="3" id="KW-1185">Reference proteome</keyword>
<feature type="region of interest" description="Disordered" evidence="1">
    <location>
        <begin position="128"/>
        <end position="148"/>
    </location>
</feature>
<accession>A0A4R3USC1</accession>
<evidence type="ECO:0000313" key="3">
    <source>
        <dbReference type="Proteomes" id="UP000294692"/>
    </source>
</evidence>
<sequence length="148" mass="16026">MALYINLNLSLILDKEHRGTPLPQAAIGGTEQQKPNSCALLRWDNEGGSIQSSENIQPQTPAAFSGEITRLHTRVIALENLVVALLAQTSSAQRGHVRDMAAYITPREGFTAHLLTTEAAARMRHLIERSDHFSSPASRATPGDGDTS</sequence>
<protein>
    <submittedName>
        <fullName evidence="2">Uncharacterized protein</fullName>
    </submittedName>
</protein>
<proteinExistence type="predicted"/>
<evidence type="ECO:0000256" key="1">
    <source>
        <dbReference type="SAM" id="MobiDB-lite"/>
    </source>
</evidence>
<dbReference type="EMBL" id="SMBX01000011">
    <property type="protein sequence ID" value="TCU93650.1"/>
    <property type="molecule type" value="Genomic_DNA"/>
</dbReference>